<dbReference type="InterPro" id="IPR051676">
    <property type="entry name" value="UPF0053_domain"/>
</dbReference>
<feature type="transmembrane region" description="Helical" evidence="6">
    <location>
        <begin position="6"/>
        <end position="31"/>
    </location>
</feature>
<dbReference type="Proteomes" id="UP000002218">
    <property type="component" value="Chromosome"/>
</dbReference>
<reference evidence="8 9" key="2">
    <citation type="journal article" date="2010" name="Stand. Genomic Sci.">
        <title>Complete genome sequence of Nakamurella multipartita type strain (Y-104).</title>
        <authorList>
            <person name="Tice H."/>
            <person name="Mayilraj S."/>
            <person name="Sims D."/>
            <person name="Lapidus A."/>
            <person name="Nolan M."/>
            <person name="Lucas S."/>
            <person name="Glavina Del Rio T."/>
            <person name="Copeland A."/>
            <person name="Cheng J.F."/>
            <person name="Meincke L."/>
            <person name="Bruce D."/>
            <person name="Goodwin L."/>
            <person name="Pitluck S."/>
            <person name="Ivanova N."/>
            <person name="Mavromatis K."/>
            <person name="Ovchinnikova G."/>
            <person name="Pati A."/>
            <person name="Chen A."/>
            <person name="Palaniappan K."/>
            <person name="Land M."/>
            <person name="Hauser L."/>
            <person name="Chang Y.J."/>
            <person name="Jeffries C.D."/>
            <person name="Detter J.C."/>
            <person name="Brettin T."/>
            <person name="Rohde M."/>
            <person name="Goker M."/>
            <person name="Bristow J."/>
            <person name="Eisen J.A."/>
            <person name="Markowitz V."/>
            <person name="Hugenholtz P."/>
            <person name="Kyrpides N.C."/>
            <person name="Klenk H.P."/>
            <person name="Chen F."/>
        </authorList>
    </citation>
    <scope>NUCLEOTIDE SEQUENCE [LARGE SCALE GENOMIC DNA]</scope>
    <source>
        <strain evidence="9">ATCC 700099 / DSM 44233 / CIP 104796 / JCM 9543 / NBRC 105858 / Y-104</strain>
    </source>
</reference>
<dbReference type="InterPro" id="IPR044751">
    <property type="entry name" value="Ion_transp-like_CBS"/>
</dbReference>
<evidence type="ECO:0000256" key="4">
    <source>
        <dbReference type="ARBA" id="ARBA00023136"/>
    </source>
</evidence>
<feature type="transmembrane region" description="Helical" evidence="6">
    <location>
        <begin position="98"/>
        <end position="119"/>
    </location>
</feature>
<evidence type="ECO:0000256" key="6">
    <source>
        <dbReference type="SAM" id="Phobius"/>
    </source>
</evidence>
<gene>
    <name evidence="8" type="ordered locus">Namu_2961</name>
</gene>
<evidence type="ECO:0000313" key="8">
    <source>
        <dbReference type="EMBL" id="ACV79299.1"/>
    </source>
</evidence>
<dbReference type="Pfam" id="PF01595">
    <property type="entry name" value="CNNM"/>
    <property type="match status" value="1"/>
</dbReference>
<dbReference type="InterPro" id="IPR046342">
    <property type="entry name" value="CBS_dom_sf"/>
</dbReference>
<dbReference type="eggNOG" id="COG1253">
    <property type="taxonomic scope" value="Bacteria"/>
</dbReference>
<dbReference type="PANTHER" id="PTHR43099">
    <property type="entry name" value="UPF0053 PROTEIN YRKA"/>
    <property type="match status" value="1"/>
</dbReference>
<proteinExistence type="predicted"/>
<reference evidence="9" key="1">
    <citation type="submission" date="2009-09" db="EMBL/GenBank/DDBJ databases">
        <title>The complete genome of Nakamurella multipartita DSM 44233.</title>
        <authorList>
            <consortium name="US DOE Joint Genome Institute (JGI-PGF)"/>
            <person name="Lucas S."/>
            <person name="Copeland A."/>
            <person name="Lapidus A."/>
            <person name="Glavina del Rio T."/>
            <person name="Dalin E."/>
            <person name="Tice H."/>
            <person name="Bruce D."/>
            <person name="Goodwin L."/>
            <person name="Pitluck S."/>
            <person name="Kyrpides N."/>
            <person name="Mavromatis K."/>
            <person name="Ivanova N."/>
            <person name="Ovchinnikova G."/>
            <person name="Sims D."/>
            <person name="Meincke L."/>
            <person name="Brettin T."/>
            <person name="Detter J.C."/>
            <person name="Han C."/>
            <person name="Larimer F."/>
            <person name="Land M."/>
            <person name="Hauser L."/>
            <person name="Markowitz V."/>
            <person name="Cheng J.-F."/>
            <person name="Hugenholtz P."/>
            <person name="Woyke T."/>
            <person name="Wu D."/>
            <person name="Klenk H.-P."/>
            <person name="Eisen J.A."/>
        </authorList>
    </citation>
    <scope>NUCLEOTIDE SEQUENCE [LARGE SCALE GENOMIC DNA]</scope>
    <source>
        <strain evidence="9">ATCC 700099 / DSM 44233 / CIP 104796 / JCM 9543 / NBRC 105858 / Y-104</strain>
    </source>
</reference>
<keyword evidence="9" id="KW-1185">Reference proteome</keyword>
<dbReference type="Gene3D" id="3.10.580.10">
    <property type="entry name" value="CBS-domain"/>
    <property type="match status" value="1"/>
</dbReference>
<feature type="transmembrane region" description="Helical" evidence="6">
    <location>
        <begin position="52"/>
        <end position="78"/>
    </location>
</feature>
<dbReference type="InterPro" id="IPR002550">
    <property type="entry name" value="CNNM"/>
</dbReference>
<dbReference type="RefSeq" id="WP_015748173.1">
    <property type="nucleotide sequence ID" value="NC_013235.1"/>
</dbReference>
<dbReference type="EMBL" id="CP001737">
    <property type="protein sequence ID" value="ACV79299.1"/>
    <property type="molecule type" value="Genomic_DNA"/>
</dbReference>
<dbReference type="CDD" id="cd04590">
    <property type="entry name" value="CBS_pair_CorC_HlyC_assoc"/>
    <property type="match status" value="1"/>
</dbReference>
<sequence precursor="true">MTTEWLLLGLVVVLLAASAFFVAAEFALIAARRTVVEPMAVNSARARSTLKAMEHVSLMMACAQLGITLCGVLLGALGEPAVAALLEPVFHALGVPEAWLHPVSLVIALLLVVSAHVAFGEMVPKNIAIADPERTALALAPALRAIATGIGPIIRTLNWFANSVVKLTGREPKDEVASAFTREEVAELVAESRREGLLDADEHQLITSALGFDTSLVSSVMVPVTEVESVDEQVTPAEIERMCARTGFSRFPIDRVDDSARGFAGYLHIRDVVDIPADRRDEPVPPERIRELPAVAPGTDLRTALDRMRRIGAHLAQVVAPVPGAGDGPDLVADAERPVLGVVMLEDVIEALIGEVQDATRRTPGRSAPPGERSEA</sequence>
<accession>C8XAP6</accession>
<feature type="domain" description="CNNM transmembrane" evidence="7">
    <location>
        <begin position="1"/>
        <end position="202"/>
    </location>
</feature>
<keyword evidence="3 5" id="KW-1133">Transmembrane helix</keyword>
<dbReference type="AlphaFoldDB" id="C8XAP6"/>
<evidence type="ECO:0000256" key="2">
    <source>
        <dbReference type="ARBA" id="ARBA00022692"/>
    </source>
</evidence>
<dbReference type="KEGG" id="nml:Namu_2961"/>
<keyword evidence="2 5" id="KW-0812">Transmembrane</keyword>
<comment type="subcellular location">
    <subcellularLocation>
        <location evidence="1">Membrane</location>
        <topology evidence="1">Multi-pass membrane protein</topology>
    </subcellularLocation>
</comment>
<protein>
    <recommendedName>
        <fullName evidence="7">CNNM transmembrane domain-containing protein</fullName>
    </recommendedName>
</protein>
<dbReference type="PANTHER" id="PTHR43099:SF5">
    <property type="entry name" value="HLYC_CORC FAMILY TRANSPORTER"/>
    <property type="match status" value="1"/>
</dbReference>
<dbReference type="InParanoid" id="C8XAP6"/>
<organism evidence="8 9">
    <name type="scientific">Nakamurella multipartita (strain ATCC 700099 / DSM 44233 / CIP 104796 / JCM 9543 / NBRC 105858 / Y-104)</name>
    <name type="common">Microsphaera multipartita</name>
    <dbReference type="NCBI Taxonomy" id="479431"/>
    <lineage>
        <taxon>Bacteria</taxon>
        <taxon>Bacillati</taxon>
        <taxon>Actinomycetota</taxon>
        <taxon>Actinomycetes</taxon>
        <taxon>Nakamurellales</taxon>
        <taxon>Nakamurellaceae</taxon>
        <taxon>Nakamurella</taxon>
    </lineage>
</organism>
<dbReference type="HOGENOM" id="CLU_015237_4_0_11"/>
<dbReference type="SUPFAM" id="SSF54631">
    <property type="entry name" value="CBS-domain pair"/>
    <property type="match status" value="1"/>
</dbReference>
<dbReference type="STRING" id="479431.Namu_2961"/>
<evidence type="ECO:0000256" key="1">
    <source>
        <dbReference type="ARBA" id="ARBA00004141"/>
    </source>
</evidence>
<evidence type="ECO:0000259" key="7">
    <source>
        <dbReference type="PROSITE" id="PS51846"/>
    </source>
</evidence>
<dbReference type="GO" id="GO:0016020">
    <property type="term" value="C:membrane"/>
    <property type="evidence" value="ECO:0007669"/>
    <property type="project" value="UniProtKB-SubCell"/>
</dbReference>
<evidence type="ECO:0000256" key="3">
    <source>
        <dbReference type="ARBA" id="ARBA00022989"/>
    </source>
</evidence>
<evidence type="ECO:0000256" key="5">
    <source>
        <dbReference type="PROSITE-ProRule" id="PRU01193"/>
    </source>
</evidence>
<keyword evidence="4 5" id="KW-0472">Membrane</keyword>
<dbReference type="OrthoDB" id="110231at2"/>
<evidence type="ECO:0000313" key="9">
    <source>
        <dbReference type="Proteomes" id="UP000002218"/>
    </source>
</evidence>
<dbReference type="PROSITE" id="PS51846">
    <property type="entry name" value="CNNM"/>
    <property type="match status" value="1"/>
</dbReference>
<name>C8XAP6_NAKMY</name>